<dbReference type="GO" id="GO:0009507">
    <property type="term" value="C:chloroplast"/>
    <property type="evidence" value="ECO:0007669"/>
    <property type="project" value="TreeGrafter"/>
</dbReference>
<sequence>MASSLARTILFTAFLFSTLAIHEAVADGNSEDAPSLEEIRHRLKSQKLTRLQFYMHDLVLVSDPTSVKVAGVRFGPAISRPSSTYKSPKLVMVRFEPGTPATIGGRVGYKDQAVPIEIESGQRRISSFLHLAFPLRLLLHPAESCAFGVAIIHRRNLKQRTEYILVYGGILTRMKSFPSMNSTVFASLPLIPSSTYQLDPLLLAAPRLNDYICRGKGFSSCRLISFGSPRFHRHSRISSTATPNEGTVSVINFEELMEKDWSFLEMDNVGSLAAYTQNIDRVLSAGKVDATSKILVSFCSETFIDKLIESSQCQLLLVVHDSLFVLAGIKEKYDKVKCWQGELIYVPEKWTPFDVVFIYFLPALPFTLDQILGALAKRCLPGARVVISHPEGRQVLDQQRREFPEAVISDLPDKETLEVAATKHSFMVTEYTDDDKLYLAVLKFKEA</sequence>
<dbReference type="PANTHER" id="PTHR37217:SF1">
    <property type="entry name" value="EXPRESSED PROTEIN"/>
    <property type="match status" value="1"/>
</dbReference>
<name>A0AAN7L013_9MYRT</name>
<feature type="chain" id="PRO_5042962418" evidence="1">
    <location>
        <begin position="27"/>
        <end position="447"/>
    </location>
</feature>
<comment type="caution">
    <text evidence="2">The sequence shown here is derived from an EMBL/GenBank/DDBJ whole genome shotgun (WGS) entry which is preliminary data.</text>
</comment>
<accession>A0AAN7L013</accession>
<protein>
    <submittedName>
        <fullName evidence="2">Uncharacterized protein</fullName>
    </submittedName>
</protein>
<evidence type="ECO:0000313" key="3">
    <source>
        <dbReference type="Proteomes" id="UP001345219"/>
    </source>
</evidence>
<reference evidence="2 3" key="1">
    <citation type="journal article" date="2023" name="Hortic Res">
        <title>Pangenome of water caltrop reveals structural variations and asymmetric subgenome divergence after allopolyploidization.</title>
        <authorList>
            <person name="Zhang X."/>
            <person name="Chen Y."/>
            <person name="Wang L."/>
            <person name="Yuan Y."/>
            <person name="Fang M."/>
            <person name="Shi L."/>
            <person name="Lu R."/>
            <person name="Comes H.P."/>
            <person name="Ma Y."/>
            <person name="Chen Y."/>
            <person name="Huang G."/>
            <person name="Zhou Y."/>
            <person name="Zheng Z."/>
            <person name="Qiu Y."/>
        </authorList>
    </citation>
    <scope>NUCLEOTIDE SEQUENCE [LARGE SCALE GENOMIC DNA]</scope>
    <source>
        <tissue evidence="2">Roots</tissue>
    </source>
</reference>
<dbReference type="PANTHER" id="PTHR37217">
    <property type="entry name" value="EXPRESSED PROTEIN"/>
    <property type="match status" value="1"/>
</dbReference>
<proteinExistence type="predicted"/>
<evidence type="ECO:0000256" key="1">
    <source>
        <dbReference type="SAM" id="SignalP"/>
    </source>
</evidence>
<gene>
    <name evidence="2" type="ORF">SAY87_024121</name>
</gene>
<feature type="signal peptide" evidence="1">
    <location>
        <begin position="1"/>
        <end position="26"/>
    </location>
</feature>
<dbReference type="Proteomes" id="UP001345219">
    <property type="component" value="Chromosome 18"/>
</dbReference>
<evidence type="ECO:0000313" key="2">
    <source>
        <dbReference type="EMBL" id="KAK4776160.1"/>
    </source>
</evidence>
<dbReference type="AlphaFoldDB" id="A0AAN7L013"/>
<dbReference type="EMBL" id="JAXIOK010000003">
    <property type="protein sequence ID" value="KAK4776160.1"/>
    <property type="molecule type" value="Genomic_DNA"/>
</dbReference>
<keyword evidence="3" id="KW-1185">Reference proteome</keyword>
<organism evidence="2 3">
    <name type="scientific">Trapa incisa</name>
    <dbReference type="NCBI Taxonomy" id="236973"/>
    <lineage>
        <taxon>Eukaryota</taxon>
        <taxon>Viridiplantae</taxon>
        <taxon>Streptophyta</taxon>
        <taxon>Embryophyta</taxon>
        <taxon>Tracheophyta</taxon>
        <taxon>Spermatophyta</taxon>
        <taxon>Magnoliopsida</taxon>
        <taxon>eudicotyledons</taxon>
        <taxon>Gunneridae</taxon>
        <taxon>Pentapetalae</taxon>
        <taxon>rosids</taxon>
        <taxon>malvids</taxon>
        <taxon>Myrtales</taxon>
        <taxon>Lythraceae</taxon>
        <taxon>Trapa</taxon>
    </lineage>
</organism>
<keyword evidence="1" id="KW-0732">Signal</keyword>